<feature type="domain" description="RING-type" evidence="7">
    <location>
        <begin position="318"/>
        <end position="360"/>
    </location>
</feature>
<dbReference type="AlphaFoldDB" id="A0A2R6R344"/>
<proteinExistence type="predicted"/>
<keyword evidence="3" id="KW-0862">Zinc</keyword>
<feature type="domain" description="PHD-type" evidence="6">
    <location>
        <begin position="408"/>
        <end position="457"/>
    </location>
</feature>
<dbReference type="SUPFAM" id="SSF57903">
    <property type="entry name" value="FYVE/PHD zinc finger"/>
    <property type="match status" value="1"/>
</dbReference>
<dbReference type="OrthoDB" id="365379at2759"/>
<dbReference type="InterPro" id="IPR017907">
    <property type="entry name" value="Znf_RING_CS"/>
</dbReference>
<comment type="caution">
    <text evidence="8">The sequence shown here is derived from an EMBL/GenBank/DDBJ whole genome shotgun (WGS) entry which is preliminary data.</text>
</comment>
<evidence type="ECO:0000256" key="5">
    <source>
        <dbReference type="SAM" id="MobiDB-lite"/>
    </source>
</evidence>
<feature type="compositionally biased region" description="Basic residues" evidence="5">
    <location>
        <begin position="158"/>
        <end position="201"/>
    </location>
</feature>
<evidence type="ECO:0000313" key="9">
    <source>
        <dbReference type="Proteomes" id="UP000241394"/>
    </source>
</evidence>
<evidence type="ECO:0000256" key="3">
    <source>
        <dbReference type="ARBA" id="ARBA00022833"/>
    </source>
</evidence>
<dbReference type="SUPFAM" id="SSF57850">
    <property type="entry name" value="RING/U-box"/>
    <property type="match status" value="1"/>
</dbReference>
<sequence>MGRGGNVGTKRHTERRANSKDEGSDESDEDYSLGADEELEDLEEYCSSLAGEELEESLDEFEEEEEEKEQEEEEEEKGEEEEENVRKVGRSKGPMGFLHRKRSEVGKARRKRKVSYKEENFEDYEDEDYVDDDDDGDDEEFSPDELDLEDEDELEVRKKNKKVGRPPLRKKGFVKGLKRKRKSKVMKKLVRKKPMKSRGLQRKSAAGNDGALTEKNPVVKERIEKSSGHKKRRFMEDSDSDFMSSGSSDVEYTISEEEREQMREASEFCGDLTAILRNSSSEKKLQEEEVVCQHREHMGRKGKCKVEDLKNEAGKQVCGICLSQEGKKIVQGTLNCCSHYFCFACIMEWAKVESRCPLCKQRFVTISKPTRSNAGIDLTTMVVEVPERDQVYQPSEEELRVYLDPYEHVICIECQLGGDDDLMLLCDLCDSPAHTYCVGLGCVVPEGNWYCEGCRPTALDSSNSLAPSSTLDQRTLNRLSGRSPPVQNVRESIDLNTAYVPETPLTQGNGLSPRRRGGDIQAASPLTGPRGGTVSERRRVNRIIHQFRTNRTQSNALGNVFLPSRIGLVRRLAFQHMITPEMLASHHTFSQERLQGNFSPSVQSRDLFLGRSSHSSGTIIRDQTSSSVDHPSNSMLQAGFAGISMGINSRSDPERLHPCSSRSSIGDSNTSSHTHNEDTVPSVTPQGSRCAPF</sequence>
<reference evidence="9" key="2">
    <citation type="journal article" date="2018" name="BMC Genomics">
        <title>A manually annotated Actinidia chinensis var. chinensis (kiwifruit) genome highlights the challenges associated with draft genomes and gene prediction in plants.</title>
        <authorList>
            <person name="Pilkington S.M."/>
            <person name="Crowhurst R."/>
            <person name="Hilario E."/>
            <person name="Nardozza S."/>
            <person name="Fraser L."/>
            <person name="Peng Y."/>
            <person name="Gunaseelan K."/>
            <person name="Simpson R."/>
            <person name="Tahir J."/>
            <person name="Deroles S.C."/>
            <person name="Templeton K."/>
            <person name="Luo Z."/>
            <person name="Davy M."/>
            <person name="Cheng C."/>
            <person name="McNeilage M."/>
            <person name="Scaglione D."/>
            <person name="Liu Y."/>
            <person name="Zhang Q."/>
            <person name="Datson P."/>
            <person name="De Silva N."/>
            <person name="Gardiner S.E."/>
            <person name="Bassett H."/>
            <person name="Chagne D."/>
            <person name="McCallum J."/>
            <person name="Dzierzon H."/>
            <person name="Deng C."/>
            <person name="Wang Y.Y."/>
            <person name="Barron L."/>
            <person name="Manako K."/>
            <person name="Bowen J."/>
            <person name="Foster T.M."/>
            <person name="Erridge Z.A."/>
            <person name="Tiffin H."/>
            <person name="Waite C.N."/>
            <person name="Davies K.M."/>
            <person name="Grierson E.P."/>
            <person name="Laing W.A."/>
            <person name="Kirk R."/>
            <person name="Chen X."/>
            <person name="Wood M."/>
            <person name="Montefiori M."/>
            <person name="Brummell D.A."/>
            <person name="Schwinn K.E."/>
            <person name="Catanach A."/>
            <person name="Fullerton C."/>
            <person name="Li D."/>
            <person name="Meiyalaghan S."/>
            <person name="Nieuwenhuizen N."/>
            <person name="Read N."/>
            <person name="Prakash R."/>
            <person name="Hunter D."/>
            <person name="Zhang H."/>
            <person name="McKenzie M."/>
            <person name="Knabel M."/>
            <person name="Harris A."/>
            <person name="Allan A.C."/>
            <person name="Gleave A."/>
            <person name="Chen A."/>
            <person name="Janssen B.J."/>
            <person name="Plunkett B."/>
            <person name="Ampomah-Dwamena C."/>
            <person name="Voogd C."/>
            <person name="Leif D."/>
            <person name="Lafferty D."/>
            <person name="Souleyre E.J.F."/>
            <person name="Varkonyi-Gasic E."/>
            <person name="Gambi F."/>
            <person name="Hanley J."/>
            <person name="Yao J.L."/>
            <person name="Cheung J."/>
            <person name="David K.M."/>
            <person name="Warren B."/>
            <person name="Marsh K."/>
            <person name="Snowden K.C."/>
            <person name="Lin-Wang K."/>
            <person name="Brian L."/>
            <person name="Martinez-Sanchez M."/>
            <person name="Wang M."/>
            <person name="Ileperuma N."/>
            <person name="Macnee N."/>
            <person name="Campin R."/>
            <person name="McAtee P."/>
            <person name="Drummond R.S.M."/>
            <person name="Espley R.V."/>
            <person name="Ireland H.S."/>
            <person name="Wu R."/>
            <person name="Atkinson R.G."/>
            <person name="Karunairetnam S."/>
            <person name="Bulley S."/>
            <person name="Chunkath S."/>
            <person name="Hanley Z."/>
            <person name="Storey R."/>
            <person name="Thrimawithana A.H."/>
            <person name="Thomson S."/>
            <person name="David C."/>
            <person name="Testolin R."/>
            <person name="Huang H."/>
            <person name="Hellens R.P."/>
            <person name="Schaffer R.J."/>
        </authorList>
    </citation>
    <scope>NUCLEOTIDE SEQUENCE [LARGE SCALE GENOMIC DNA]</scope>
    <source>
        <strain evidence="9">cv. Red5</strain>
    </source>
</reference>
<feature type="compositionally biased region" description="Acidic residues" evidence="5">
    <location>
        <begin position="23"/>
        <end position="44"/>
    </location>
</feature>
<evidence type="ECO:0000259" key="7">
    <source>
        <dbReference type="PROSITE" id="PS50089"/>
    </source>
</evidence>
<dbReference type="InterPro" id="IPR058746">
    <property type="entry name" value="Znf_RING-type_Topors"/>
</dbReference>
<dbReference type="InterPro" id="IPR011011">
    <property type="entry name" value="Znf_FYVE_PHD"/>
</dbReference>
<gene>
    <name evidence="8" type="ORF">CEY00_Acc11105</name>
</gene>
<reference evidence="8 9" key="1">
    <citation type="submission" date="2017-07" db="EMBL/GenBank/DDBJ databases">
        <title>An improved, manually edited Actinidia chinensis var. chinensis (kiwifruit) genome highlights the challenges associated with draft genomes and gene prediction in plants.</title>
        <authorList>
            <person name="Pilkington S."/>
            <person name="Crowhurst R."/>
            <person name="Hilario E."/>
            <person name="Nardozza S."/>
            <person name="Fraser L."/>
            <person name="Peng Y."/>
            <person name="Gunaseelan K."/>
            <person name="Simpson R."/>
            <person name="Tahir J."/>
            <person name="Deroles S."/>
            <person name="Templeton K."/>
            <person name="Luo Z."/>
            <person name="Davy M."/>
            <person name="Cheng C."/>
            <person name="Mcneilage M."/>
            <person name="Scaglione D."/>
            <person name="Liu Y."/>
            <person name="Zhang Q."/>
            <person name="Datson P."/>
            <person name="De Silva N."/>
            <person name="Gardiner S."/>
            <person name="Bassett H."/>
            <person name="Chagne D."/>
            <person name="Mccallum J."/>
            <person name="Dzierzon H."/>
            <person name="Deng C."/>
            <person name="Wang Y.-Y."/>
            <person name="Barron N."/>
            <person name="Manako K."/>
            <person name="Bowen J."/>
            <person name="Foster T."/>
            <person name="Erridge Z."/>
            <person name="Tiffin H."/>
            <person name="Waite C."/>
            <person name="Davies K."/>
            <person name="Grierson E."/>
            <person name="Laing W."/>
            <person name="Kirk R."/>
            <person name="Chen X."/>
            <person name="Wood M."/>
            <person name="Montefiori M."/>
            <person name="Brummell D."/>
            <person name="Schwinn K."/>
            <person name="Catanach A."/>
            <person name="Fullerton C."/>
            <person name="Li D."/>
            <person name="Meiyalaghan S."/>
            <person name="Nieuwenhuizen N."/>
            <person name="Read N."/>
            <person name="Prakash R."/>
            <person name="Hunter D."/>
            <person name="Zhang H."/>
            <person name="Mckenzie M."/>
            <person name="Knabel M."/>
            <person name="Harris A."/>
            <person name="Allan A."/>
            <person name="Chen A."/>
            <person name="Janssen B."/>
            <person name="Plunkett B."/>
            <person name="Dwamena C."/>
            <person name="Voogd C."/>
            <person name="Leif D."/>
            <person name="Lafferty D."/>
            <person name="Souleyre E."/>
            <person name="Varkonyi-Gasic E."/>
            <person name="Gambi F."/>
            <person name="Hanley J."/>
            <person name="Yao J.-L."/>
            <person name="Cheung J."/>
            <person name="David K."/>
            <person name="Warren B."/>
            <person name="Marsh K."/>
            <person name="Snowden K."/>
            <person name="Lin-Wang K."/>
            <person name="Brian L."/>
            <person name="Martinez-Sanchez M."/>
            <person name="Wang M."/>
            <person name="Ileperuma N."/>
            <person name="Macnee N."/>
            <person name="Campin R."/>
            <person name="Mcatee P."/>
            <person name="Drummond R."/>
            <person name="Espley R."/>
            <person name="Ireland H."/>
            <person name="Wu R."/>
            <person name="Atkinson R."/>
            <person name="Karunairetnam S."/>
            <person name="Bulley S."/>
            <person name="Chunkath S."/>
            <person name="Hanley Z."/>
            <person name="Storey R."/>
            <person name="Thrimawithana A."/>
            <person name="Thomson S."/>
            <person name="David C."/>
            <person name="Testolin R."/>
        </authorList>
    </citation>
    <scope>NUCLEOTIDE SEQUENCE [LARGE SCALE GENOMIC DNA]</scope>
    <source>
        <strain evidence="9">cv. Red5</strain>
        <tissue evidence="8">Young leaf</tissue>
    </source>
</reference>
<feature type="compositionally biased region" description="Acidic residues" evidence="5">
    <location>
        <begin position="52"/>
        <end position="83"/>
    </location>
</feature>
<dbReference type="Gramene" id="PSS19661">
    <property type="protein sequence ID" value="PSS19661"/>
    <property type="gene ID" value="CEY00_Acc11105"/>
</dbReference>
<dbReference type="PROSITE" id="PS50089">
    <property type="entry name" value="ZF_RING_2"/>
    <property type="match status" value="1"/>
</dbReference>
<dbReference type="Pfam" id="PF00628">
    <property type="entry name" value="PHD"/>
    <property type="match status" value="1"/>
</dbReference>
<dbReference type="InterPro" id="IPR019787">
    <property type="entry name" value="Znf_PHD-finger"/>
</dbReference>
<dbReference type="PROSITE" id="PS50016">
    <property type="entry name" value="ZF_PHD_2"/>
    <property type="match status" value="1"/>
</dbReference>
<protein>
    <submittedName>
        <fullName evidence="8">E3 ubiquitin-protein like</fullName>
    </submittedName>
</protein>
<evidence type="ECO:0000256" key="1">
    <source>
        <dbReference type="ARBA" id="ARBA00022723"/>
    </source>
</evidence>
<dbReference type="InterPro" id="IPR001965">
    <property type="entry name" value="Znf_PHD"/>
</dbReference>
<dbReference type="OMA" id="FHHINSI"/>
<dbReference type="PANTHER" id="PTHR47177">
    <property type="entry name" value="F18C1.6 PROTEIN"/>
    <property type="match status" value="1"/>
</dbReference>
<feature type="region of interest" description="Disordered" evidence="5">
    <location>
        <begin position="1"/>
        <end position="249"/>
    </location>
</feature>
<organism evidence="8 9">
    <name type="scientific">Actinidia chinensis var. chinensis</name>
    <name type="common">Chinese soft-hair kiwi</name>
    <dbReference type="NCBI Taxonomy" id="1590841"/>
    <lineage>
        <taxon>Eukaryota</taxon>
        <taxon>Viridiplantae</taxon>
        <taxon>Streptophyta</taxon>
        <taxon>Embryophyta</taxon>
        <taxon>Tracheophyta</taxon>
        <taxon>Spermatophyta</taxon>
        <taxon>Magnoliopsida</taxon>
        <taxon>eudicotyledons</taxon>
        <taxon>Gunneridae</taxon>
        <taxon>Pentapetalae</taxon>
        <taxon>asterids</taxon>
        <taxon>Ericales</taxon>
        <taxon>Actinidiaceae</taxon>
        <taxon>Actinidia</taxon>
    </lineage>
</organism>
<dbReference type="EMBL" id="NKQK01000010">
    <property type="protein sequence ID" value="PSS19661.1"/>
    <property type="molecule type" value="Genomic_DNA"/>
</dbReference>
<accession>A0A2R6R344</accession>
<feature type="compositionally biased region" description="Basic and acidic residues" evidence="5">
    <location>
        <begin position="217"/>
        <end position="227"/>
    </location>
</feature>
<dbReference type="GO" id="GO:0008270">
    <property type="term" value="F:zinc ion binding"/>
    <property type="evidence" value="ECO:0007669"/>
    <property type="project" value="UniProtKB-KW"/>
</dbReference>
<feature type="region of interest" description="Disordered" evidence="5">
    <location>
        <begin position="646"/>
        <end position="693"/>
    </location>
</feature>
<keyword evidence="9" id="KW-1185">Reference proteome</keyword>
<keyword evidence="2 4" id="KW-0863">Zinc-finger</keyword>
<dbReference type="FunCoup" id="A0A2R6R344">
    <property type="interactions" value="2217"/>
</dbReference>
<feature type="region of interest" description="Disordered" evidence="5">
    <location>
        <begin position="616"/>
        <end position="635"/>
    </location>
</feature>
<dbReference type="PANTHER" id="PTHR47177:SF3">
    <property type="entry name" value="F18C1.6 PROTEIN"/>
    <property type="match status" value="1"/>
</dbReference>
<dbReference type="Pfam" id="PF13639">
    <property type="entry name" value="zf-RING_2"/>
    <property type="match status" value="1"/>
</dbReference>
<dbReference type="PROSITE" id="PS00518">
    <property type="entry name" value="ZF_RING_1"/>
    <property type="match status" value="1"/>
</dbReference>
<feature type="region of interest" description="Disordered" evidence="5">
    <location>
        <begin position="461"/>
        <end position="486"/>
    </location>
</feature>
<dbReference type="SMART" id="SM00249">
    <property type="entry name" value="PHD"/>
    <property type="match status" value="1"/>
</dbReference>
<evidence type="ECO:0000256" key="2">
    <source>
        <dbReference type="ARBA" id="ARBA00022771"/>
    </source>
</evidence>
<evidence type="ECO:0000313" key="8">
    <source>
        <dbReference type="EMBL" id="PSS19661.1"/>
    </source>
</evidence>
<feature type="compositionally biased region" description="Acidic residues" evidence="5">
    <location>
        <begin position="120"/>
        <end position="154"/>
    </location>
</feature>
<dbReference type="InterPro" id="IPR001841">
    <property type="entry name" value="Znf_RING"/>
</dbReference>
<keyword evidence="1" id="KW-0479">Metal-binding</keyword>
<name>A0A2R6R344_ACTCC</name>
<evidence type="ECO:0000256" key="4">
    <source>
        <dbReference type="PROSITE-ProRule" id="PRU00175"/>
    </source>
</evidence>
<dbReference type="InParanoid" id="A0A2R6R344"/>
<dbReference type="SMART" id="SM00184">
    <property type="entry name" value="RING"/>
    <property type="match status" value="1"/>
</dbReference>
<dbReference type="Gene3D" id="3.30.40.10">
    <property type="entry name" value="Zinc/RING finger domain, C3HC4 (zinc finger)"/>
    <property type="match status" value="2"/>
</dbReference>
<feature type="region of interest" description="Disordered" evidence="5">
    <location>
        <begin position="502"/>
        <end position="536"/>
    </location>
</feature>
<dbReference type="InterPro" id="IPR013083">
    <property type="entry name" value="Znf_RING/FYVE/PHD"/>
</dbReference>
<dbReference type="STRING" id="1590841.A0A2R6R344"/>
<evidence type="ECO:0000259" key="6">
    <source>
        <dbReference type="PROSITE" id="PS50016"/>
    </source>
</evidence>
<dbReference type="Proteomes" id="UP000241394">
    <property type="component" value="Chromosome LG10"/>
</dbReference>
<feature type="compositionally biased region" description="Polar residues" evidence="5">
    <location>
        <begin position="660"/>
        <end position="687"/>
    </location>
</feature>
<feature type="compositionally biased region" description="Basic residues" evidence="5">
    <location>
        <begin position="98"/>
        <end position="114"/>
    </location>
</feature>
<dbReference type="CDD" id="cd16574">
    <property type="entry name" value="RING-HC_Topors"/>
    <property type="match status" value="1"/>
</dbReference>